<dbReference type="STRING" id="1120920.SAMN03080599_00908"/>
<reference evidence="3 4" key="1">
    <citation type="submission" date="2016-10" db="EMBL/GenBank/DDBJ databases">
        <authorList>
            <person name="de Groot N.N."/>
        </authorList>
    </citation>
    <scope>NUCLEOTIDE SEQUENCE [LARGE SCALE GENOMIC DNA]</scope>
    <source>
        <strain evidence="3 4">DSM 2784</strain>
    </source>
</reference>
<dbReference type="InterPro" id="IPR022123">
    <property type="entry name" value="DUF3658"/>
</dbReference>
<dbReference type="InterPro" id="IPR014973">
    <property type="entry name" value="DUF1835"/>
</dbReference>
<dbReference type="RefSeq" id="WP_092589701.1">
    <property type="nucleotide sequence ID" value="NZ_FMWL01000003.1"/>
</dbReference>
<evidence type="ECO:0008006" key="5">
    <source>
        <dbReference type="Google" id="ProtNLM"/>
    </source>
</evidence>
<proteinExistence type="predicted"/>
<keyword evidence="4" id="KW-1185">Reference proteome</keyword>
<evidence type="ECO:0000313" key="4">
    <source>
        <dbReference type="Proteomes" id="UP000199208"/>
    </source>
</evidence>
<evidence type="ECO:0000259" key="2">
    <source>
        <dbReference type="Pfam" id="PF12395"/>
    </source>
</evidence>
<sequence length="271" mass="31354">MQIHITFSEPAAASLRQALLPSKCDKILSLTEDFSVGPITGLDTIQGYMDRREWMSAYYGRIYEDFDELDYEEQMVKFHEKLYFIPEDTTVIFWHGMNVNDQVALRYVASILSRENVALYEVDVSAIETRDARRGKYIPSALSQLDPLWLTLLLEQKVPMTDQRLVDLMLDWSRLVETSSVIRFLNEGEIIEAQEDYFDHLISSAIDHKTVKLTDVLRRVLEKSEYPVTESYAMYRILHLQQTQPIRIQGDTSCADLSGIKLKLTGSSQRR</sequence>
<dbReference type="Pfam" id="PF12395">
    <property type="entry name" value="DUF3658"/>
    <property type="match status" value="1"/>
</dbReference>
<accession>A0A1G5RW90</accession>
<name>A0A1G5RW90_9FIRM</name>
<protein>
    <recommendedName>
        <fullName evidence="5">DUF1835 domain-containing protein</fullName>
    </recommendedName>
</protein>
<feature type="domain" description="DUF1835" evidence="1">
    <location>
        <begin position="3"/>
        <end position="124"/>
    </location>
</feature>
<organism evidence="3 4">
    <name type="scientific">Acidaminobacter hydrogenoformans DSM 2784</name>
    <dbReference type="NCBI Taxonomy" id="1120920"/>
    <lineage>
        <taxon>Bacteria</taxon>
        <taxon>Bacillati</taxon>
        <taxon>Bacillota</taxon>
        <taxon>Clostridia</taxon>
        <taxon>Peptostreptococcales</taxon>
        <taxon>Acidaminobacteraceae</taxon>
        <taxon>Acidaminobacter</taxon>
    </lineage>
</organism>
<gene>
    <name evidence="3" type="ORF">SAMN03080599_00908</name>
</gene>
<evidence type="ECO:0000259" key="1">
    <source>
        <dbReference type="Pfam" id="PF08874"/>
    </source>
</evidence>
<dbReference type="EMBL" id="FMWL01000003">
    <property type="protein sequence ID" value="SCZ77711.1"/>
    <property type="molecule type" value="Genomic_DNA"/>
</dbReference>
<dbReference type="AlphaFoldDB" id="A0A1G5RW90"/>
<evidence type="ECO:0000313" key="3">
    <source>
        <dbReference type="EMBL" id="SCZ77711.1"/>
    </source>
</evidence>
<dbReference type="Pfam" id="PF08874">
    <property type="entry name" value="DUF1835"/>
    <property type="match status" value="1"/>
</dbReference>
<dbReference type="OrthoDB" id="343110at2"/>
<feature type="domain" description="DUF3658" evidence="2">
    <location>
        <begin position="154"/>
        <end position="252"/>
    </location>
</feature>
<dbReference type="Proteomes" id="UP000199208">
    <property type="component" value="Unassembled WGS sequence"/>
</dbReference>